<evidence type="ECO:0000313" key="4">
    <source>
        <dbReference type="Proteomes" id="UP001482620"/>
    </source>
</evidence>
<accession>A0ABV0VCI7</accession>
<keyword evidence="1" id="KW-1133">Transmembrane helix</keyword>
<gene>
    <name evidence="3" type="ORF">ILYODFUR_009518</name>
</gene>
<proteinExistence type="predicted"/>
<feature type="transmembrane region" description="Helical" evidence="1">
    <location>
        <begin position="74"/>
        <end position="94"/>
    </location>
</feature>
<protein>
    <submittedName>
        <fullName evidence="3">Uncharacterized protein</fullName>
    </submittedName>
</protein>
<evidence type="ECO:0000256" key="2">
    <source>
        <dbReference type="SAM" id="SignalP"/>
    </source>
</evidence>
<keyword evidence="1" id="KW-0472">Membrane</keyword>
<feature type="signal peptide" evidence="2">
    <location>
        <begin position="1"/>
        <end position="20"/>
    </location>
</feature>
<sequence>MPISFFYLFYSPCFLCLVCANSPIPSRPSFSCFSVSVQLALAEEAALTEIQMAAFEGTQQERQLIRPFTRPKKIAVQLLLAVCCICIVPCLYPLSSCRWIGWILQRFRER</sequence>
<keyword evidence="2" id="KW-0732">Signal</keyword>
<evidence type="ECO:0000313" key="3">
    <source>
        <dbReference type="EMBL" id="MEQ2255017.1"/>
    </source>
</evidence>
<feature type="chain" id="PRO_5046042574" evidence="2">
    <location>
        <begin position="21"/>
        <end position="110"/>
    </location>
</feature>
<keyword evidence="4" id="KW-1185">Reference proteome</keyword>
<name>A0ABV0VCI7_9TELE</name>
<evidence type="ECO:0000256" key="1">
    <source>
        <dbReference type="SAM" id="Phobius"/>
    </source>
</evidence>
<comment type="caution">
    <text evidence="3">The sequence shown here is derived from an EMBL/GenBank/DDBJ whole genome shotgun (WGS) entry which is preliminary data.</text>
</comment>
<dbReference type="Proteomes" id="UP001482620">
    <property type="component" value="Unassembled WGS sequence"/>
</dbReference>
<keyword evidence="1" id="KW-0812">Transmembrane</keyword>
<dbReference type="EMBL" id="JAHRIQ010104935">
    <property type="protein sequence ID" value="MEQ2255017.1"/>
    <property type="molecule type" value="Genomic_DNA"/>
</dbReference>
<organism evidence="3 4">
    <name type="scientific">Ilyodon furcidens</name>
    <name type="common">goldbreast splitfin</name>
    <dbReference type="NCBI Taxonomy" id="33524"/>
    <lineage>
        <taxon>Eukaryota</taxon>
        <taxon>Metazoa</taxon>
        <taxon>Chordata</taxon>
        <taxon>Craniata</taxon>
        <taxon>Vertebrata</taxon>
        <taxon>Euteleostomi</taxon>
        <taxon>Actinopterygii</taxon>
        <taxon>Neopterygii</taxon>
        <taxon>Teleostei</taxon>
        <taxon>Neoteleostei</taxon>
        <taxon>Acanthomorphata</taxon>
        <taxon>Ovalentaria</taxon>
        <taxon>Atherinomorphae</taxon>
        <taxon>Cyprinodontiformes</taxon>
        <taxon>Goodeidae</taxon>
        <taxon>Ilyodon</taxon>
    </lineage>
</organism>
<reference evidence="3 4" key="1">
    <citation type="submission" date="2021-06" db="EMBL/GenBank/DDBJ databases">
        <authorList>
            <person name="Palmer J.M."/>
        </authorList>
    </citation>
    <scope>NUCLEOTIDE SEQUENCE [LARGE SCALE GENOMIC DNA]</scope>
    <source>
        <strain evidence="4">if_2019</strain>
        <tissue evidence="3">Muscle</tissue>
    </source>
</reference>